<dbReference type="AlphaFoldDB" id="A0A5K7X424"/>
<protein>
    <submittedName>
        <fullName evidence="2">Uncharacterized protein</fullName>
    </submittedName>
</protein>
<evidence type="ECO:0000313" key="3">
    <source>
        <dbReference type="Proteomes" id="UP000326837"/>
    </source>
</evidence>
<evidence type="ECO:0000256" key="1">
    <source>
        <dbReference type="SAM" id="Phobius"/>
    </source>
</evidence>
<keyword evidence="1" id="KW-0812">Transmembrane</keyword>
<reference evidence="3" key="1">
    <citation type="submission" date="2019-10" db="EMBL/GenBank/DDBJ databases">
        <title>Lacipirellula parvula gen. nov., sp. nov., representing a lineage of planctomycetes widespread in freshwater anoxic habitats, and description of the family Lacipirellulaceae.</title>
        <authorList>
            <person name="Dedysh S.N."/>
            <person name="Kulichevskaya I.S."/>
            <person name="Beletsky A.V."/>
            <person name="Rakitin A.L."/>
            <person name="Mardanov A.V."/>
            <person name="Ivanova A.A."/>
            <person name="Saltykova V.X."/>
            <person name="Rijpstra W.I.C."/>
            <person name="Sinninghe Damste J.S."/>
            <person name="Ravin N.V."/>
        </authorList>
    </citation>
    <scope>NUCLEOTIDE SEQUENCE [LARGE SCALE GENOMIC DNA]</scope>
    <source>
        <strain evidence="3">PX69</strain>
    </source>
</reference>
<sequence length="238" mass="25586">MAAASALFAIGASLAAMNVAFVAIVVAVGWTMRLRPVTITLHQGPSITAFSWRGMAFFLRLLPLGSGVRFLERAHVSPACAQQVKGRIVFADELHPLCRILFALSPPCGFLAFAWIVLGDNLYLDAITALPQIYLGALRPNSLGVELLSHYVTKWQESPLIALALLSAKYGVYLLVPTPGSPGFHAIVETVRAVSGRNPLESLKDLPLLLLSSPAFVAYIGWTVALAVYGYQLLDTAI</sequence>
<feature type="transmembrane region" description="Helical" evidence="1">
    <location>
        <begin position="6"/>
        <end position="30"/>
    </location>
</feature>
<keyword evidence="1" id="KW-1133">Transmembrane helix</keyword>
<feature type="transmembrane region" description="Helical" evidence="1">
    <location>
        <begin position="208"/>
        <end position="231"/>
    </location>
</feature>
<name>A0A5K7X424_9BACT</name>
<accession>A0A5K7X424</accession>
<organism evidence="2 3">
    <name type="scientific">Lacipirellula parvula</name>
    <dbReference type="NCBI Taxonomy" id="2650471"/>
    <lineage>
        <taxon>Bacteria</taxon>
        <taxon>Pseudomonadati</taxon>
        <taxon>Planctomycetota</taxon>
        <taxon>Planctomycetia</taxon>
        <taxon>Pirellulales</taxon>
        <taxon>Lacipirellulaceae</taxon>
        <taxon>Lacipirellula</taxon>
    </lineage>
</organism>
<keyword evidence="1" id="KW-0472">Membrane</keyword>
<evidence type="ECO:0000313" key="2">
    <source>
        <dbReference type="EMBL" id="BBO30557.1"/>
    </source>
</evidence>
<gene>
    <name evidence="2" type="ORF">PLANPX_0169</name>
</gene>
<dbReference type="KEGG" id="lpav:PLANPX_0169"/>
<dbReference type="RefSeq" id="WP_152096881.1">
    <property type="nucleotide sequence ID" value="NZ_AP021861.1"/>
</dbReference>
<proteinExistence type="predicted"/>
<keyword evidence="3" id="KW-1185">Reference proteome</keyword>
<dbReference type="Proteomes" id="UP000326837">
    <property type="component" value="Chromosome"/>
</dbReference>
<feature type="transmembrane region" description="Helical" evidence="1">
    <location>
        <begin position="97"/>
        <end position="118"/>
    </location>
</feature>
<dbReference type="EMBL" id="AP021861">
    <property type="protein sequence ID" value="BBO30557.1"/>
    <property type="molecule type" value="Genomic_DNA"/>
</dbReference>